<feature type="region of interest" description="Disordered" evidence="8">
    <location>
        <begin position="1"/>
        <end position="23"/>
    </location>
</feature>
<dbReference type="InterPro" id="IPR034683">
    <property type="entry name" value="IspD/TarI"/>
</dbReference>
<sequence>MVSLGVSIPSSSFSSSSSSSSSSWSSSCCWSSSLIPTNNYSLGFGLLSAKLQRFTPHTSSTATNSPLFHTRKSISTSTSTTVCAADGNHQQQQQQQNLGMVKEKSVSVILLAGGKGKRMGANMPKQYLPLLAQPIALYSFYTFAPMPQVKEIVVVCDPSYKDIFQDANEKIAVPLKFALPGKERQDSVFSGLQEIDTDSELVCIHDSARPLVSTEDVEKVLKDGQLNGAAVLGVPVKATIKEANSDSFVVRTLDRKTLWEMQTPQIIKPALLVKGFELVNREGLEVTDDVSIVEHLKHPVYITEGSYTNIKVTTPDDMLLAERILNIK</sequence>
<evidence type="ECO:0000256" key="4">
    <source>
        <dbReference type="ARBA" id="ARBA00022679"/>
    </source>
</evidence>
<dbReference type="AlphaFoldDB" id="A0AAP0ETT7"/>
<dbReference type="Proteomes" id="UP001417504">
    <property type="component" value="Unassembled WGS sequence"/>
</dbReference>
<dbReference type="EC" id="2.7.7.60" evidence="3"/>
<evidence type="ECO:0000256" key="6">
    <source>
        <dbReference type="ARBA" id="ARBA00023229"/>
    </source>
</evidence>
<dbReference type="Gene3D" id="3.90.550.10">
    <property type="entry name" value="Spore Coat Polysaccharide Biosynthesis Protein SpsA, Chain A"/>
    <property type="match status" value="1"/>
</dbReference>
<comment type="similarity">
    <text evidence="2">Belongs to the IspD/TarI cytidylyltransferase family. IspD subfamily.</text>
</comment>
<dbReference type="FunFam" id="3.90.550.10:FF:000003">
    <property type="entry name" value="2-C-methyl-D-erythritol 4-phosphate cytidylyltransferase"/>
    <property type="match status" value="1"/>
</dbReference>
<dbReference type="SUPFAM" id="SSF53448">
    <property type="entry name" value="Nucleotide-diphospho-sugar transferases"/>
    <property type="match status" value="2"/>
</dbReference>
<keyword evidence="10" id="KW-1185">Reference proteome</keyword>
<organism evidence="9 10">
    <name type="scientific">Stephania japonica</name>
    <dbReference type="NCBI Taxonomy" id="461633"/>
    <lineage>
        <taxon>Eukaryota</taxon>
        <taxon>Viridiplantae</taxon>
        <taxon>Streptophyta</taxon>
        <taxon>Embryophyta</taxon>
        <taxon>Tracheophyta</taxon>
        <taxon>Spermatophyta</taxon>
        <taxon>Magnoliopsida</taxon>
        <taxon>Ranunculales</taxon>
        <taxon>Menispermaceae</taxon>
        <taxon>Menispermoideae</taxon>
        <taxon>Cissampelideae</taxon>
        <taxon>Stephania</taxon>
    </lineage>
</organism>
<evidence type="ECO:0000256" key="3">
    <source>
        <dbReference type="ARBA" id="ARBA00012526"/>
    </source>
</evidence>
<dbReference type="InterPro" id="IPR050088">
    <property type="entry name" value="IspD/TarI_cytidylyltransf_bact"/>
</dbReference>
<keyword evidence="5" id="KW-0548">Nucleotidyltransferase</keyword>
<comment type="pathway">
    <text evidence="1">Isoprenoid biosynthesis; isopentenyl diphosphate biosynthesis via DXP pathway; isopentenyl diphosphate from 1-deoxy-D-xylulose 5-phosphate: step 2/6.</text>
</comment>
<dbReference type="PANTHER" id="PTHR32125">
    <property type="entry name" value="2-C-METHYL-D-ERYTHRITOL 4-PHOSPHATE CYTIDYLYLTRANSFERASE, CHLOROPLASTIC"/>
    <property type="match status" value="1"/>
</dbReference>
<evidence type="ECO:0000313" key="9">
    <source>
        <dbReference type="EMBL" id="KAK9095753.1"/>
    </source>
</evidence>
<dbReference type="Pfam" id="PF01128">
    <property type="entry name" value="IspD"/>
    <property type="match status" value="1"/>
</dbReference>
<gene>
    <name evidence="9" type="ORF">Sjap_021250</name>
</gene>
<dbReference type="PANTHER" id="PTHR32125:SF4">
    <property type="entry name" value="2-C-METHYL-D-ERYTHRITOL 4-PHOSPHATE CYTIDYLYLTRANSFERASE, CHLOROPLASTIC"/>
    <property type="match status" value="1"/>
</dbReference>
<dbReference type="CDD" id="cd02516">
    <property type="entry name" value="CDP-ME_synthetase"/>
    <property type="match status" value="1"/>
</dbReference>
<keyword evidence="6" id="KW-0414">Isoprene biosynthesis</keyword>
<dbReference type="InterPro" id="IPR001228">
    <property type="entry name" value="IspD"/>
</dbReference>
<proteinExistence type="inferred from homology"/>
<accession>A0AAP0ETT7</accession>
<evidence type="ECO:0000256" key="5">
    <source>
        <dbReference type="ARBA" id="ARBA00022695"/>
    </source>
</evidence>
<dbReference type="InterPro" id="IPR018294">
    <property type="entry name" value="ISPD_synthase_CS"/>
</dbReference>
<evidence type="ECO:0000313" key="10">
    <source>
        <dbReference type="Proteomes" id="UP001417504"/>
    </source>
</evidence>
<reference evidence="9 10" key="1">
    <citation type="submission" date="2024-01" db="EMBL/GenBank/DDBJ databases">
        <title>Genome assemblies of Stephania.</title>
        <authorList>
            <person name="Yang L."/>
        </authorList>
    </citation>
    <scope>NUCLEOTIDE SEQUENCE [LARGE SCALE GENOMIC DNA]</scope>
    <source>
        <strain evidence="9">QJT</strain>
        <tissue evidence="9">Leaf</tissue>
    </source>
</reference>
<dbReference type="EMBL" id="JBBNAE010000009">
    <property type="protein sequence ID" value="KAK9095753.1"/>
    <property type="molecule type" value="Genomic_DNA"/>
</dbReference>
<evidence type="ECO:0000256" key="8">
    <source>
        <dbReference type="SAM" id="MobiDB-lite"/>
    </source>
</evidence>
<feature type="compositionally biased region" description="Low complexity" evidence="8">
    <location>
        <begin position="10"/>
        <end position="23"/>
    </location>
</feature>
<dbReference type="PROSITE" id="PS01295">
    <property type="entry name" value="ISPD"/>
    <property type="match status" value="1"/>
</dbReference>
<comment type="caution">
    <text evidence="9">The sequence shown here is derived from an EMBL/GenBank/DDBJ whole genome shotgun (WGS) entry which is preliminary data.</text>
</comment>
<evidence type="ECO:0000256" key="7">
    <source>
        <dbReference type="ARBA" id="ARBA00069967"/>
    </source>
</evidence>
<dbReference type="InterPro" id="IPR029044">
    <property type="entry name" value="Nucleotide-diphossugar_trans"/>
</dbReference>
<dbReference type="NCBIfam" id="TIGR00453">
    <property type="entry name" value="ispD"/>
    <property type="match status" value="1"/>
</dbReference>
<evidence type="ECO:0000256" key="1">
    <source>
        <dbReference type="ARBA" id="ARBA00004787"/>
    </source>
</evidence>
<dbReference type="GO" id="GO:0050518">
    <property type="term" value="F:2-C-methyl-D-erythritol 4-phosphate cytidylyltransferase activity"/>
    <property type="evidence" value="ECO:0007669"/>
    <property type="project" value="UniProtKB-EC"/>
</dbReference>
<dbReference type="HAMAP" id="MF_00108">
    <property type="entry name" value="IspD"/>
    <property type="match status" value="1"/>
</dbReference>
<evidence type="ECO:0000256" key="2">
    <source>
        <dbReference type="ARBA" id="ARBA00009789"/>
    </source>
</evidence>
<dbReference type="GO" id="GO:0008299">
    <property type="term" value="P:isoprenoid biosynthetic process"/>
    <property type="evidence" value="ECO:0007669"/>
    <property type="project" value="UniProtKB-KW"/>
</dbReference>
<name>A0AAP0ETT7_9MAGN</name>
<protein>
    <recommendedName>
        <fullName evidence="7">2-C-methyl-D-erythritol 4-phosphate cytidylyltransferase, chloroplastic</fullName>
        <ecNumber evidence="3">2.7.7.60</ecNumber>
    </recommendedName>
</protein>
<keyword evidence="4" id="KW-0808">Transferase</keyword>